<evidence type="ECO:0000256" key="8">
    <source>
        <dbReference type="ARBA" id="ARBA00023136"/>
    </source>
</evidence>
<dbReference type="CDD" id="cd06261">
    <property type="entry name" value="TM_PBP2"/>
    <property type="match status" value="1"/>
</dbReference>
<dbReference type="InterPro" id="IPR010065">
    <property type="entry name" value="AA_ABC_transptr_permease_3TM"/>
</dbReference>
<evidence type="ECO:0000256" key="9">
    <source>
        <dbReference type="RuleBase" id="RU363032"/>
    </source>
</evidence>
<keyword evidence="7 9" id="KW-1133">Transmembrane helix</keyword>
<keyword evidence="5 9" id="KW-0812">Transmembrane</keyword>
<dbReference type="SUPFAM" id="SSF161098">
    <property type="entry name" value="MetI-like"/>
    <property type="match status" value="1"/>
</dbReference>
<evidence type="ECO:0000259" key="10">
    <source>
        <dbReference type="PROSITE" id="PS50928"/>
    </source>
</evidence>
<dbReference type="PROSITE" id="PS50928">
    <property type="entry name" value="ABC_TM1"/>
    <property type="match status" value="1"/>
</dbReference>
<comment type="similarity">
    <text evidence="2">Belongs to the binding-protein-dependent transport system permease family. HisMQ subfamily.</text>
</comment>
<name>A0A1P8KQW4_9BACT</name>
<evidence type="ECO:0000256" key="3">
    <source>
        <dbReference type="ARBA" id="ARBA00022448"/>
    </source>
</evidence>
<gene>
    <name evidence="11" type="ORF">LPB137_02145</name>
</gene>
<dbReference type="PANTHER" id="PTHR30614">
    <property type="entry name" value="MEMBRANE COMPONENT OF AMINO ACID ABC TRANSPORTER"/>
    <property type="match status" value="1"/>
</dbReference>
<reference evidence="11 12" key="1">
    <citation type="submission" date="2017-01" db="EMBL/GenBank/DDBJ databases">
        <title>Genome sequencing of Arcobacter sp. LPB0137.</title>
        <authorList>
            <person name="Lee G.-W."/>
            <person name="Yi H."/>
        </authorList>
    </citation>
    <scope>NUCLEOTIDE SEQUENCE [LARGE SCALE GENOMIC DNA]</scope>
    <source>
        <strain evidence="11 12">LPB0137</strain>
    </source>
</reference>
<keyword evidence="3 9" id="KW-0813">Transport</keyword>
<evidence type="ECO:0000256" key="5">
    <source>
        <dbReference type="ARBA" id="ARBA00022692"/>
    </source>
</evidence>
<dbReference type="KEGG" id="alp:LPB137_02145"/>
<dbReference type="AlphaFoldDB" id="A0A1P8KQW4"/>
<dbReference type="GO" id="GO:0015184">
    <property type="term" value="F:L-cystine transmembrane transporter activity"/>
    <property type="evidence" value="ECO:0007669"/>
    <property type="project" value="TreeGrafter"/>
</dbReference>
<dbReference type="InterPro" id="IPR035906">
    <property type="entry name" value="MetI-like_sf"/>
</dbReference>
<feature type="domain" description="ABC transmembrane type-1" evidence="10">
    <location>
        <begin position="25"/>
        <end position="213"/>
    </location>
</feature>
<dbReference type="Proteomes" id="UP000186074">
    <property type="component" value="Chromosome"/>
</dbReference>
<dbReference type="PANTHER" id="PTHR30614:SF0">
    <property type="entry name" value="L-CYSTINE TRANSPORT SYSTEM PERMEASE PROTEIN TCYL"/>
    <property type="match status" value="1"/>
</dbReference>
<organism evidence="11 12">
    <name type="scientific">Poseidonibacter parvus</name>
    <dbReference type="NCBI Taxonomy" id="1850254"/>
    <lineage>
        <taxon>Bacteria</taxon>
        <taxon>Pseudomonadati</taxon>
        <taxon>Campylobacterota</taxon>
        <taxon>Epsilonproteobacteria</taxon>
        <taxon>Campylobacterales</taxon>
        <taxon>Arcobacteraceae</taxon>
        <taxon>Poseidonibacter</taxon>
    </lineage>
</organism>
<keyword evidence="8 9" id="KW-0472">Membrane</keyword>
<evidence type="ECO:0000313" key="11">
    <source>
        <dbReference type="EMBL" id="APW66909.1"/>
    </source>
</evidence>
<dbReference type="InterPro" id="IPR043429">
    <property type="entry name" value="ArtM/GltK/GlnP/TcyL/YhdX-like"/>
</dbReference>
<evidence type="ECO:0000256" key="6">
    <source>
        <dbReference type="ARBA" id="ARBA00022970"/>
    </source>
</evidence>
<evidence type="ECO:0000313" key="12">
    <source>
        <dbReference type="Proteomes" id="UP000186074"/>
    </source>
</evidence>
<feature type="transmembrane region" description="Helical" evidence="9">
    <location>
        <begin position="70"/>
        <end position="87"/>
    </location>
</feature>
<proteinExistence type="inferred from homology"/>
<evidence type="ECO:0000256" key="4">
    <source>
        <dbReference type="ARBA" id="ARBA00022475"/>
    </source>
</evidence>
<feature type="transmembrane region" description="Helical" evidence="9">
    <location>
        <begin position="93"/>
        <end position="117"/>
    </location>
</feature>
<dbReference type="STRING" id="1850254.LPB137_02145"/>
<evidence type="ECO:0000256" key="2">
    <source>
        <dbReference type="ARBA" id="ARBA00010072"/>
    </source>
</evidence>
<dbReference type="GO" id="GO:0043190">
    <property type="term" value="C:ATP-binding cassette (ABC) transporter complex"/>
    <property type="evidence" value="ECO:0007669"/>
    <property type="project" value="InterPro"/>
</dbReference>
<dbReference type="Pfam" id="PF00528">
    <property type="entry name" value="BPD_transp_1"/>
    <property type="match status" value="1"/>
</dbReference>
<keyword evidence="6" id="KW-0029">Amino-acid transport</keyword>
<sequence length="222" mass="25034">MYQTVSTIQASSLTYYDLEFLLEGLMRTIYISIVSILIGTFFGIIFGYFKSNSGPISNIFLSGFLDILRSVPLIIQFILFYSFMGILEIDISVFWVGAIVLSAYTSAFVTEVVRAGIDSVPQTTRRASRSLGLSYWQDYRYIVFPLGVRTVFPAWISIVLSVIKDSALVSVIGYLELLKTTEELISKTQEALLLLLGVGFFYFIISYPISLYAAHLERKLKI</sequence>
<feature type="transmembrane region" description="Helical" evidence="9">
    <location>
        <begin position="191"/>
        <end position="214"/>
    </location>
</feature>
<dbReference type="InterPro" id="IPR000515">
    <property type="entry name" value="MetI-like"/>
</dbReference>
<protein>
    <submittedName>
        <fullName evidence="11">Amino acid ABC transporter</fullName>
    </submittedName>
</protein>
<dbReference type="EMBL" id="CP019070">
    <property type="protein sequence ID" value="APW66909.1"/>
    <property type="molecule type" value="Genomic_DNA"/>
</dbReference>
<evidence type="ECO:0000256" key="7">
    <source>
        <dbReference type="ARBA" id="ARBA00022989"/>
    </source>
</evidence>
<dbReference type="NCBIfam" id="TIGR01726">
    <property type="entry name" value="HEQRo_perm_3TM"/>
    <property type="match status" value="1"/>
</dbReference>
<dbReference type="Gene3D" id="1.10.3720.10">
    <property type="entry name" value="MetI-like"/>
    <property type="match status" value="1"/>
</dbReference>
<feature type="transmembrane region" description="Helical" evidence="9">
    <location>
        <begin position="138"/>
        <end position="163"/>
    </location>
</feature>
<keyword evidence="12" id="KW-1185">Reference proteome</keyword>
<keyword evidence="4" id="KW-1003">Cell membrane</keyword>
<accession>A0A1P8KQW4</accession>
<feature type="transmembrane region" description="Helical" evidence="9">
    <location>
        <begin position="29"/>
        <end position="49"/>
    </location>
</feature>
<evidence type="ECO:0000256" key="1">
    <source>
        <dbReference type="ARBA" id="ARBA00004429"/>
    </source>
</evidence>
<comment type="subcellular location">
    <subcellularLocation>
        <location evidence="1">Cell inner membrane</location>
        <topology evidence="1">Multi-pass membrane protein</topology>
    </subcellularLocation>
    <subcellularLocation>
        <location evidence="9">Cell membrane</location>
        <topology evidence="9">Multi-pass membrane protein</topology>
    </subcellularLocation>
</comment>